<proteinExistence type="predicted"/>
<gene>
    <name evidence="2" type="ORF">ACFOHJ_05375</name>
</gene>
<comment type="caution">
    <text evidence="2">The sequence shown here is derived from an EMBL/GenBank/DDBJ whole genome shotgun (WGS) entry which is preliminary data.</text>
</comment>
<sequence>MTITIIPDIHADLNRLGISLRLAELRGARPAYLGDFIDAGKVLTGDAADREVLQRVRKQIDADTATAVLGNHELNAILYHRKGSGGTPLRAHSAPNAKQHRSFVNAFGAGTDDARYWTDWFLEALPLWHEGDGFRLVHACWSDPEIELVRARRPDGRLRPEDLPEVANKTTDFAKAVERLVSGAEVGLPNGFHFMDGAGNMRNHVRLRWWGDGRSWREMALSVPADATLPDGEISQGIAPAAYPNAAPPVFVGHYKMAGEPKLEHPRVASLDYPLSPCVYHWGGEPVLSTDNLNLLDWPGED</sequence>
<accession>A0ABV7K5K6</accession>
<dbReference type="EMBL" id="JBHRTK010000006">
    <property type="protein sequence ID" value="MFC3205635.1"/>
    <property type="molecule type" value="Genomic_DNA"/>
</dbReference>
<dbReference type="Proteomes" id="UP001595583">
    <property type="component" value="Unassembled WGS sequence"/>
</dbReference>
<dbReference type="Pfam" id="PF00149">
    <property type="entry name" value="Metallophos"/>
    <property type="match status" value="1"/>
</dbReference>
<evidence type="ECO:0000313" key="2">
    <source>
        <dbReference type="EMBL" id="MFC3205635.1"/>
    </source>
</evidence>
<evidence type="ECO:0000259" key="1">
    <source>
        <dbReference type="Pfam" id="PF00149"/>
    </source>
</evidence>
<feature type="domain" description="Calcineurin-like phosphoesterase" evidence="1">
    <location>
        <begin position="1"/>
        <end position="91"/>
    </location>
</feature>
<dbReference type="RefSeq" id="WP_378219283.1">
    <property type="nucleotide sequence ID" value="NZ_JBHRTK010000006.1"/>
</dbReference>
<protein>
    <submittedName>
        <fullName evidence="2">Metallophosphoesterase</fullName>
    </submittedName>
</protein>
<reference evidence="3" key="1">
    <citation type="journal article" date="2019" name="Int. J. Syst. Evol. Microbiol.">
        <title>The Global Catalogue of Microorganisms (GCM) 10K type strain sequencing project: providing services to taxonomists for standard genome sequencing and annotation.</title>
        <authorList>
            <consortium name="The Broad Institute Genomics Platform"/>
            <consortium name="The Broad Institute Genome Sequencing Center for Infectious Disease"/>
            <person name="Wu L."/>
            <person name="Ma J."/>
        </authorList>
    </citation>
    <scope>NUCLEOTIDE SEQUENCE [LARGE SCALE GENOMIC DNA]</scope>
    <source>
        <strain evidence="3">KCTC 52165</strain>
    </source>
</reference>
<dbReference type="SUPFAM" id="SSF56300">
    <property type="entry name" value="Metallo-dependent phosphatases"/>
    <property type="match status" value="1"/>
</dbReference>
<organism evidence="2 3">
    <name type="scientific">Aquamicrobium soli</name>
    <dbReference type="NCBI Taxonomy" id="1811518"/>
    <lineage>
        <taxon>Bacteria</taxon>
        <taxon>Pseudomonadati</taxon>
        <taxon>Pseudomonadota</taxon>
        <taxon>Alphaproteobacteria</taxon>
        <taxon>Hyphomicrobiales</taxon>
        <taxon>Phyllobacteriaceae</taxon>
        <taxon>Aquamicrobium</taxon>
    </lineage>
</organism>
<dbReference type="InterPro" id="IPR004843">
    <property type="entry name" value="Calcineurin-like_PHP"/>
</dbReference>
<keyword evidence="3" id="KW-1185">Reference proteome</keyword>
<name>A0ABV7K5K6_9HYPH</name>
<dbReference type="Gene3D" id="3.60.21.10">
    <property type="match status" value="1"/>
</dbReference>
<evidence type="ECO:0000313" key="3">
    <source>
        <dbReference type="Proteomes" id="UP001595583"/>
    </source>
</evidence>
<dbReference type="InterPro" id="IPR029052">
    <property type="entry name" value="Metallo-depent_PP-like"/>
</dbReference>